<name>A0A074MNI1_9SPHN</name>
<keyword evidence="4" id="KW-1185">Reference proteome</keyword>
<dbReference type="AlphaFoldDB" id="A0A074MNI1"/>
<comment type="caution">
    <text evidence="3">The sequence shown here is derived from an EMBL/GenBank/DDBJ whole genome shotgun (WGS) entry which is preliminary data.</text>
</comment>
<feature type="region of interest" description="Disordered" evidence="1">
    <location>
        <begin position="68"/>
        <end position="145"/>
    </location>
</feature>
<reference evidence="3 4" key="1">
    <citation type="submission" date="2014-04" db="EMBL/GenBank/DDBJ databases">
        <title>A comprehensive comparison of genomes of Erythrobacter spp. Strains.</title>
        <authorList>
            <person name="Zheng Q."/>
        </authorList>
    </citation>
    <scope>NUCLEOTIDE SEQUENCE [LARGE SCALE GENOMIC DNA]</scope>
    <source>
        <strain evidence="3 4">DSM 8509</strain>
    </source>
</reference>
<dbReference type="Proteomes" id="UP000027866">
    <property type="component" value="Unassembled WGS sequence"/>
</dbReference>
<dbReference type="RefSeq" id="WP_069297532.1">
    <property type="nucleotide sequence ID" value="NZ_CP017057.1"/>
</dbReference>
<keyword evidence="2" id="KW-0812">Transmembrane</keyword>
<evidence type="ECO:0000313" key="4">
    <source>
        <dbReference type="Proteomes" id="UP000027866"/>
    </source>
</evidence>
<sequence length="145" mass="14451">MKARRLFAMEPAGTGEDAREGAPEGAPLGGTRTEAMQRLQIGVFGICAMILLVGLASIIGSQADLVEESAVPDAAPTTEPTAVPTQRDPLADAGVVPPTEPDPQPAAEPEPHSQAGPAPLNGPAALNPPASAGPRAGQGQPGGPD</sequence>
<evidence type="ECO:0000313" key="3">
    <source>
        <dbReference type="EMBL" id="KEO93408.1"/>
    </source>
</evidence>
<evidence type="ECO:0000256" key="1">
    <source>
        <dbReference type="SAM" id="MobiDB-lite"/>
    </source>
</evidence>
<feature type="region of interest" description="Disordered" evidence="1">
    <location>
        <begin position="1"/>
        <end position="30"/>
    </location>
</feature>
<feature type="compositionally biased region" description="Low complexity" evidence="1">
    <location>
        <begin position="115"/>
        <end position="138"/>
    </location>
</feature>
<organism evidence="3 4">
    <name type="scientific">Erythrobacter litoralis</name>
    <dbReference type="NCBI Taxonomy" id="39960"/>
    <lineage>
        <taxon>Bacteria</taxon>
        <taxon>Pseudomonadati</taxon>
        <taxon>Pseudomonadota</taxon>
        <taxon>Alphaproteobacteria</taxon>
        <taxon>Sphingomonadales</taxon>
        <taxon>Erythrobacteraceae</taxon>
        <taxon>Erythrobacter/Porphyrobacter group</taxon>
        <taxon>Erythrobacter</taxon>
    </lineage>
</organism>
<dbReference type="PATRIC" id="fig|39960.10.peg.2457"/>
<gene>
    <name evidence="3" type="ORF">EH32_11875</name>
</gene>
<feature type="transmembrane region" description="Helical" evidence="2">
    <location>
        <begin position="41"/>
        <end position="60"/>
    </location>
</feature>
<accession>A0A074MNI1</accession>
<keyword evidence="2" id="KW-1133">Transmembrane helix</keyword>
<dbReference type="EMBL" id="JMIX01000006">
    <property type="protein sequence ID" value="KEO93408.1"/>
    <property type="molecule type" value="Genomic_DNA"/>
</dbReference>
<feature type="compositionally biased region" description="Pro residues" evidence="1">
    <location>
        <begin position="98"/>
        <end position="108"/>
    </location>
</feature>
<evidence type="ECO:0000256" key="2">
    <source>
        <dbReference type="SAM" id="Phobius"/>
    </source>
</evidence>
<dbReference type="KEGG" id="elq:Ga0102493_11206"/>
<proteinExistence type="predicted"/>
<keyword evidence="2" id="KW-0472">Membrane</keyword>
<protein>
    <submittedName>
        <fullName evidence="3">Uncharacterized protein</fullName>
    </submittedName>
</protein>
<feature type="compositionally biased region" description="Low complexity" evidence="1">
    <location>
        <begin position="71"/>
        <end position="85"/>
    </location>
</feature>